<dbReference type="GO" id="GO:0006508">
    <property type="term" value="P:proteolysis"/>
    <property type="evidence" value="ECO:0007669"/>
    <property type="project" value="InterPro"/>
</dbReference>
<dbReference type="PANTHER" id="PTHR22576:SF37">
    <property type="entry name" value="MUCOSA-ASSOCIATED LYMPHOID TISSUE LYMPHOMA TRANSLOCATION PROTEIN 1"/>
    <property type="match status" value="1"/>
</dbReference>
<protein>
    <submittedName>
        <fullName evidence="3">Uncharacterized protein LOC114243794</fullName>
    </submittedName>
</protein>
<sequence length="347" mass="39189">MSLLQKLAYNDYKKAKDFTVHQCETIANLAKLNTTFTNVECPGEHLLRKLDLSGCSVSQYKVLLSALRKYRPHSKIAVLIANNLYTHLSKLATPAVDCDSLSLHLKSLGFIVVTVKNTHASHLKDIVGRISHVIPPDSYCFIFYAGHGCQIGNTKCMLGIDCPTENIQNEHCMTENNMLKQFERCNLDLCVFILDMCRINLDRETNPDISNSIVFTEDYIVHKNLLISYSTQSSQSAYEVLEIECSTTINFDETYELKTGDTDRIVPGASQYVKALCNRIGEDCDVSSLLDRVHGDVENSLRKQKPIKVQCGVEKRQLNDVPNCEPITLINKLKESIKDYTNYCDVF</sequence>
<dbReference type="PANTHER" id="PTHR22576">
    <property type="entry name" value="MUCOSA ASSOCIATED LYMPHOID TISSUE LYMPHOMA TRANSLOCATION PROTEIN 1/PARACASPASE"/>
    <property type="match status" value="1"/>
</dbReference>
<name>A0A6J2JQD5_BOMMA</name>
<dbReference type="Proteomes" id="UP000504629">
    <property type="component" value="Unplaced"/>
</dbReference>
<dbReference type="InterPro" id="IPR011600">
    <property type="entry name" value="Pept_C14_caspase"/>
</dbReference>
<dbReference type="RefSeq" id="XP_028031207.1">
    <property type="nucleotide sequence ID" value="XM_028175406.1"/>
</dbReference>
<dbReference type="GeneID" id="114243794"/>
<dbReference type="PROSITE" id="PS50208">
    <property type="entry name" value="CASPASE_P20"/>
    <property type="match status" value="1"/>
</dbReference>
<evidence type="ECO:0000313" key="2">
    <source>
        <dbReference type="Proteomes" id="UP000504629"/>
    </source>
</evidence>
<evidence type="ECO:0000259" key="1">
    <source>
        <dbReference type="PROSITE" id="PS50208"/>
    </source>
</evidence>
<gene>
    <name evidence="3" type="primary">LOC114243794</name>
</gene>
<dbReference type="GO" id="GO:0004197">
    <property type="term" value="F:cysteine-type endopeptidase activity"/>
    <property type="evidence" value="ECO:0007669"/>
    <property type="project" value="InterPro"/>
</dbReference>
<proteinExistence type="predicted"/>
<dbReference type="InterPro" id="IPR029030">
    <property type="entry name" value="Caspase-like_dom_sf"/>
</dbReference>
<feature type="domain" description="Caspase family p20" evidence="1">
    <location>
        <begin position="73"/>
        <end position="198"/>
    </location>
</feature>
<dbReference type="InterPro" id="IPR001309">
    <property type="entry name" value="Pept_C14_p20"/>
</dbReference>
<dbReference type="AlphaFoldDB" id="A0A6J2JQD5"/>
<dbReference type="KEGG" id="bman:114243794"/>
<dbReference type="Gene3D" id="3.40.50.1460">
    <property type="match status" value="1"/>
</dbReference>
<dbReference type="InterPro" id="IPR052039">
    <property type="entry name" value="Caspase-related_regulators"/>
</dbReference>
<keyword evidence="2" id="KW-1185">Reference proteome</keyword>
<evidence type="ECO:0000313" key="3">
    <source>
        <dbReference type="RefSeq" id="XP_028031207.1"/>
    </source>
</evidence>
<accession>A0A6J2JQD5</accession>
<dbReference type="Pfam" id="PF00656">
    <property type="entry name" value="Peptidase_C14"/>
    <property type="match status" value="1"/>
</dbReference>
<dbReference type="OrthoDB" id="417046at2759"/>
<organism evidence="2 3">
    <name type="scientific">Bombyx mandarina</name>
    <name type="common">Wild silk moth</name>
    <name type="synonym">Wild silkworm</name>
    <dbReference type="NCBI Taxonomy" id="7092"/>
    <lineage>
        <taxon>Eukaryota</taxon>
        <taxon>Metazoa</taxon>
        <taxon>Ecdysozoa</taxon>
        <taxon>Arthropoda</taxon>
        <taxon>Hexapoda</taxon>
        <taxon>Insecta</taxon>
        <taxon>Pterygota</taxon>
        <taxon>Neoptera</taxon>
        <taxon>Endopterygota</taxon>
        <taxon>Lepidoptera</taxon>
        <taxon>Glossata</taxon>
        <taxon>Ditrysia</taxon>
        <taxon>Bombycoidea</taxon>
        <taxon>Bombycidae</taxon>
        <taxon>Bombycinae</taxon>
        <taxon>Bombyx</taxon>
    </lineage>
</organism>
<reference evidence="3" key="1">
    <citation type="submission" date="2025-08" db="UniProtKB">
        <authorList>
            <consortium name="RefSeq"/>
        </authorList>
    </citation>
    <scope>IDENTIFICATION</scope>
    <source>
        <tissue evidence="3">Silk gland</tissue>
    </source>
</reference>
<dbReference type="SUPFAM" id="SSF52129">
    <property type="entry name" value="Caspase-like"/>
    <property type="match status" value="1"/>
</dbReference>